<keyword evidence="7" id="KW-1185">Reference proteome</keyword>
<name>A0AAN9Z908_9ORTH</name>
<evidence type="ECO:0000259" key="5">
    <source>
        <dbReference type="Pfam" id="PF15309"/>
    </source>
</evidence>
<feature type="compositionally biased region" description="Basic and acidic residues" evidence="4">
    <location>
        <begin position="933"/>
        <end position="947"/>
    </location>
</feature>
<keyword evidence="2" id="KW-0963">Cytoplasm</keyword>
<evidence type="ECO:0000313" key="7">
    <source>
        <dbReference type="Proteomes" id="UP001378592"/>
    </source>
</evidence>
<feature type="compositionally biased region" description="Polar residues" evidence="4">
    <location>
        <begin position="759"/>
        <end position="775"/>
    </location>
</feature>
<feature type="compositionally biased region" description="Basic and acidic residues" evidence="4">
    <location>
        <begin position="503"/>
        <end position="514"/>
    </location>
</feature>
<feature type="compositionally biased region" description="Low complexity" evidence="4">
    <location>
        <begin position="168"/>
        <end position="177"/>
    </location>
</feature>
<feature type="domain" description="ALMS motif" evidence="5">
    <location>
        <begin position="1268"/>
        <end position="1398"/>
    </location>
</feature>
<dbReference type="InterPro" id="IPR029299">
    <property type="entry name" value="ALMS_motif"/>
</dbReference>
<gene>
    <name evidence="6" type="ORF">R5R35_006707</name>
</gene>
<proteinExistence type="predicted"/>
<feature type="region of interest" description="Disordered" evidence="4">
    <location>
        <begin position="492"/>
        <end position="540"/>
    </location>
</feature>
<evidence type="ECO:0000256" key="3">
    <source>
        <dbReference type="ARBA" id="ARBA00023212"/>
    </source>
</evidence>
<reference evidence="6 7" key="1">
    <citation type="submission" date="2024-03" db="EMBL/GenBank/DDBJ databases">
        <title>The genome assembly and annotation of the cricket Gryllus longicercus Weissman &amp; Gray.</title>
        <authorList>
            <person name="Szrajer S."/>
            <person name="Gray D."/>
            <person name="Ylla G."/>
        </authorList>
    </citation>
    <scope>NUCLEOTIDE SEQUENCE [LARGE SCALE GENOMIC DNA]</scope>
    <source>
        <strain evidence="6">DAG 2021-001</strain>
        <tissue evidence="6">Whole body minus gut</tissue>
    </source>
</reference>
<feature type="region of interest" description="Disordered" evidence="4">
    <location>
        <begin position="1055"/>
        <end position="1086"/>
    </location>
</feature>
<feature type="compositionally biased region" description="Polar residues" evidence="4">
    <location>
        <begin position="1055"/>
        <end position="1071"/>
    </location>
</feature>
<protein>
    <recommendedName>
        <fullName evidence="5">ALMS motif domain-containing protein</fullName>
    </recommendedName>
</protein>
<dbReference type="GO" id="GO:0005813">
    <property type="term" value="C:centrosome"/>
    <property type="evidence" value="ECO:0007669"/>
    <property type="project" value="UniProtKB-SubCell"/>
</dbReference>
<feature type="compositionally biased region" description="Basic and acidic residues" evidence="4">
    <location>
        <begin position="1252"/>
        <end position="1266"/>
    </location>
</feature>
<comment type="caution">
    <text evidence="6">The sequence shown here is derived from an EMBL/GenBank/DDBJ whole genome shotgun (WGS) entry which is preliminary data.</text>
</comment>
<evidence type="ECO:0000256" key="2">
    <source>
        <dbReference type="ARBA" id="ARBA00022490"/>
    </source>
</evidence>
<feature type="compositionally biased region" description="Basic and acidic residues" evidence="4">
    <location>
        <begin position="263"/>
        <end position="272"/>
    </location>
</feature>
<feature type="region of interest" description="Disordered" evidence="4">
    <location>
        <begin position="146"/>
        <end position="179"/>
    </location>
</feature>
<accession>A0AAN9Z908</accession>
<dbReference type="Pfam" id="PF15309">
    <property type="entry name" value="ALMS_motif"/>
    <property type="match status" value="1"/>
</dbReference>
<feature type="compositionally biased region" description="Low complexity" evidence="4">
    <location>
        <begin position="893"/>
        <end position="909"/>
    </location>
</feature>
<evidence type="ECO:0000256" key="1">
    <source>
        <dbReference type="ARBA" id="ARBA00004300"/>
    </source>
</evidence>
<feature type="region of interest" description="Disordered" evidence="4">
    <location>
        <begin position="1232"/>
        <end position="1268"/>
    </location>
</feature>
<feature type="compositionally biased region" description="Low complexity" evidence="4">
    <location>
        <begin position="742"/>
        <end position="757"/>
    </location>
</feature>
<feature type="region of interest" description="Disordered" evidence="4">
    <location>
        <begin position="712"/>
        <end position="794"/>
    </location>
</feature>
<comment type="subcellular location">
    <subcellularLocation>
        <location evidence="1">Cytoplasm</location>
        <location evidence="1">Cytoskeleton</location>
        <location evidence="1">Microtubule organizing center</location>
        <location evidence="1">Centrosome</location>
    </subcellularLocation>
</comment>
<feature type="region of interest" description="Disordered" evidence="4">
    <location>
        <begin position="251"/>
        <end position="275"/>
    </location>
</feature>
<evidence type="ECO:0000256" key="4">
    <source>
        <dbReference type="SAM" id="MobiDB-lite"/>
    </source>
</evidence>
<keyword evidence="3" id="KW-0206">Cytoskeleton</keyword>
<organism evidence="6 7">
    <name type="scientific">Gryllus longicercus</name>
    <dbReference type="NCBI Taxonomy" id="2509291"/>
    <lineage>
        <taxon>Eukaryota</taxon>
        <taxon>Metazoa</taxon>
        <taxon>Ecdysozoa</taxon>
        <taxon>Arthropoda</taxon>
        <taxon>Hexapoda</taxon>
        <taxon>Insecta</taxon>
        <taxon>Pterygota</taxon>
        <taxon>Neoptera</taxon>
        <taxon>Polyneoptera</taxon>
        <taxon>Orthoptera</taxon>
        <taxon>Ensifera</taxon>
        <taxon>Gryllidea</taxon>
        <taxon>Grylloidea</taxon>
        <taxon>Gryllidae</taxon>
        <taxon>Gryllinae</taxon>
        <taxon>Gryllus</taxon>
    </lineage>
</organism>
<feature type="compositionally biased region" description="Basic and acidic residues" evidence="4">
    <location>
        <begin position="844"/>
        <end position="855"/>
    </location>
</feature>
<evidence type="ECO:0000313" key="6">
    <source>
        <dbReference type="EMBL" id="KAK7872833.1"/>
    </source>
</evidence>
<dbReference type="EMBL" id="JAZDUA010000019">
    <property type="protein sequence ID" value="KAK7872833.1"/>
    <property type="molecule type" value="Genomic_DNA"/>
</dbReference>
<feature type="region of interest" description="Disordered" evidence="4">
    <location>
        <begin position="844"/>
        <end position="949"/>
    </location>
</feature>
<dbReference type="Proteomes" id="UP001378592">
    <property type="component" value="Unassembled WGS sequence"/>
</dbReference>
<feature type="compositionally biased region" description="Polar residues" evidence="4">
    <location>
        <begin position="717"/>
        <end position="726"/>
    </location>
</feature>
<feature type="region of interest" description="Disordered" evidence="4">
    <location>
        <begin position="300"/>
        <end position="329"/>
    </location>
</feature>
<sequence length="1413" mass="157608">MNNSSIPDPVHVSFPWTESNRSVTLSSNRISMQENLSANKTSEMTGAASVTCVERKQRSASPILRIENSSNEHLEKDVYHCEKEKLLTHNPDCAGDHEGSRRNQILYRSPEYRRYQEVRGRKLANVHESDADEVKTRHVFGTLDVNRSLDDQTSDTVPESPVTARIPSPSSASSVTSGRRLEWDSGADVGYYFEGNHNLHSGASLSTIERIALAHGRSTGLFERLDPEGICGPPKPVLGLHLLSGELDSPIAKSTPVYKSGSKKKEEKESAEKGSVVPLVEPPETVLPGGYLYLHSPEEFGNEMAPLPRNGSEGQNEDSTDEDKIPLSDNLNKKHSNSLVNLNCSCDEVPSSVPRSKSYLNLLDSDNVNVPAVERAVPPSRFLAGTCSVSSSSVATIVQRPIFPKTSDKFIQTLPLKLSVGVQVSENMDRSNLSEKKSELSYDAISSLPKEKDETKKEKQKICNVSNASQNHKCKGAHKKGALDYNHCQNYQFQASNPSDNNNKSEKSSEEIHTNRKGSSHMKEFQSSEKGTLDSAASSSQTVESCVEETSCSGMGLPRGTHVGSPGVADSTNSFEYLPGHVFDRASKHPSDASKWSAASTTSANKVSLKSNALKEVNGRSDSRSSSLSKDIEEGVELLQKLMSEKSYNGKTKKKLIRLIVNKLVDTDYPEDHNDKRFQTDSLSCNVPWVPASQSSQRLKVLQACQYLDSEERKPNQDFNTPSSSESSKDRTDNSAVTEIQTSPSSCTPSGSVSVPGDNEQSQGETSEVSSNIFDSSRKHWKSPTSQTEEDYETNRAKFVKNSSPTPSLLHLCKSEHEKQLQWIRFEIDHLSQLKQLLEKQEGSKSHANLADHEHKFHKIKSANKNRSPSREFHRPKRSGNNDWSNSRLKDNSSQGNSSLQTCSSSTLSYQDPLPPHSCYHSKGLRGQSTPQAEERSMRKTDKRKDLSTQTLSLDSYILQNGSSNSGLKGINSDDGQLNVYVQTSPRALERQEKTFHKLPAVARISESARRSYESAVKCCCDCRKALEGLMKKDDHAQMYCRCESMSFESDHLVTDTSSSLRQTGTSTASHTPDGISLPKDGKFPPQKRDIATETVVNKTVQTTPSLNDIPIIRPIWSHEVSKDSPRKARDKFCPCCGLREKSFGPNERMHVQEKTKKRMEPQTQFVDEKGKHHTICDASVQTSNKEPLAYLLTFEPTCKENIRTQNKDMLPEIKLLVPVNQNRLENEMKRKASNLSTSKENQCPLKTGQPNEEKCSSSGKEEGKTTQKITLQDYLRANRPDYIQHADKRSQCLADLALLRDLRKQKRLELLAMTDQAQNENPKDVHSNERIVFSCASVPCKPKLTSRLMREQSRRKYHKTREVQNKFVEKKKKEDFKTNRLMAELFTKKLQKKVLKGVVNHSNSASIISSVP</sequence>